<dbReference type="GeneID" id="55973253"/>
<dbReference type="Proteomes" id="UP000749293">
    <property type="component" value="Unassembled WGS sequence"/>
</dbReference>
<keyword evidence="2" id="KW-0285">Flavoprotein</keyword>
<dbReference type="InterPro" id="IPR016169">
    <property type="entry name" value="FAD-bd_PCMH_sub2"/>
</dbReference>
<evidence type="ECO:0000313" key="7">
    <source>
        <dbReference type="EMBL" id="KAF4122723.1"/>
    </source>
</evidence>
<dbReference type="EMBL" id="JAANYQ010000008">
    <property type="protein sequence ID" value="KAF4122723.1"/>
    <property type="molecule type" value="Genomic_DNA"/>
</dbReference>
<sequence>MPCLKSSGAVLWTVVLLATSALASPSEATQNACDDLSTALGDRVSQPLTIDYIAERQTYWSTLLRDVKPACIVFPQTAQDVSVAVNVLNDYPDVQFAVKSGGHEPNPRHSSIEDGVLISMSDMVGTTYDADKQLAYVKPGGTWNDVIGTLDEQGVAILGGRLGIVGVAGLLLQGGLSFLGAQHGMAADVSEDTLPGESSKLTITAQNIVEWETVTANGDIVNVNADSDPELAVAMRGSGNQFGIVTQFTAKTYPMGQVWGGTRTYSDSKADELFAALHNFVPENQDDTKAAIIMTTLITLGGTRSFLMFYFYQAPEPPVDGPFAAFLDIVPLTDGTGTRSYADLTFTLPYTSDDPGRYREIADKYRDIVTPFLSSLQTAVQCSIDFQPFPAVIGRNSATHGGNALGLTASDPDRIVLEIQCSWLAATDDDDGLSHVQEMTEWLETKLPEWRADEDEYLPLLMNDATFDQNVTQMYRDYAQLKDLQAQIDPDGFWSTRAGGWTY</sequence>
<feature type="chain" id="PRO_5040364006" evidence="5">
    <location>
        <begin position="24"/>
        <end position="503"/>
    </location>
</feature>
<organism evidence="7 8">
    <name type="scientific">Geosmithia morbida</name>
    <dbReference type="NCBI Taxonomy" id="1094350"/>
    <lineage>
        <taxon>Eukaryota</taxon>
        <taxon>Fungi</taxon>
        <taxon>Dikarya</taxon>
        <taxon>Ascomycota</taxon>
        <taxon>Pezizomycotina</taxon>
        <taxon>Sordariomycetes</taxon>
        <taxon>Hypocreomycetidae</taxon>
        <taxon>Hypocreales</taxon>
        <taxon>Bionectriaceae</taxon>
        <taxon>Geosmithia</taxon>
    </lineage>
</organism>
<dbReference type="PANTHER" id="PTHR42973">
    <property type="entry name" value="BINDING OXIDOREDUCTASE, PUTATIVE (AFU_ORTHOLOGUE AFUA_1G17690)-RELATED"/>
    <property type="match status" value="1"/>
</dbReference>
<dbReference type="Pfam" id="PF01565">
    <property type="entry name" value="FAD_binding_4"/>
    <property type="match status" value="1"/>
</dbReference>
<dbReference type="AlphaFoldDB" id="A0A9P4YTB5"/>
<evidence type="ECO:0000313" key="8">
    <source>
        <dbReference type="Proteomes" id="UP000749293"/>
    </source>
</evidence>
<evidence type="ECO:0000256" key="3">
    <source>
        <dbReference type="ARBA" id="ARBA00022827"/>
    </source>
</evidence>
<feature type="domain" description="FAD-binding PCMH-type" evidence="6">
    <location>
        <begin position="65"/>
        <end position="255"/>
    </location>
</feature>
<dbReference type="RefSeq" id="XP_035321375.1">
    <property type="nucleotide sequence ID" value="XM_035468995.1"/>
</dbReference>
<gene>
    <name evidence="7" type="ORF">GMORB2_7030</name>
</gene>
<evidence type="ECO:0000256" key="4">
    <source>
        <dbReference type="ARBA" id="ARBA00023002"/>
    </source>
</evidence>
<evidence type="ECO:0000256" key="2">
    <source>
        <dbReference type="ARBA" id="ARBA00022630"/>
    </source>
</evidence>
<reference evidence="7" key="1">
    <citation type="submission" date="2020-03" db="EMBL/GenBank/DDBJ databases">
        <title>Site-based positive gene gene selection in Geosmithia morbida across the United States reveals a broad range of putative effectors and factors for local host and environmental adapation.</title>
        <authorList>
            <person name="Onufrak A."/>
            <person name="Murdoch R.W."/>
            <person name="Gazis R."/>
            <person name="Huff M."/>
            <person name="Staton M."/>
            <person name="Klingeman W."/>
            <person name="Hadziabdic D."/>
        </authorList>
    </citation>
    <scope>NUCLEOTIDE SEQUENCE</scope>
    <source>
        <strain evidence="7">1262</strain>
    </source>
</reference>
<name>A0A9P4YTB5_9HYPO</name>
<dbReference type="PANTHER" id="PTHR42973:SF13">
    <property type="entry name" value="FAD-BINDING PCMH-TYPE DOMAIN-CONTAINING PROTEIN"/>
    <property type="match status" value="1"/>
</dbReference>
<dbReference type="SUPFAM" id="SSF56176">
    <property type="entry name" value="FAD-binding/transporter-associated domain-like"/>
    <property type="match status" value="1"/>
</dbReference>
<keyword evidence="5" id="KW-0732">Signal</keyword>
<keyword evidence="3" id="KW-0274">FAD</keyword>
<dbReference type="PROSITE" id="PS51387">
    <property type="entry name" value="FAD_PCMH"/>
    <property type="match status" value="1"/>
</dbReference>
<dbReference type="InterPro" id="IPR006094">
    <property type="entry name" value="Oxid_FAD_bind_N"/>
</dbReference>
<dbReference type="GO" id="GO:0016491">
    <property type="term" value="F:oxidoreductase activity"/>
    <property type="evidence" value="ECO:0007669"/>
    <property type="project" value="UniProtKB-KW"/>
</dbReference>
<evidence type="ECO:0000256" key="5">
    <source>
        <dbReference type="SAM" id="SignalP"/>
    </source>
</evidence>
<dbReference type="OrthoDB" id="2151789at2759"/>
<protein>
    <submittedName>
        <fullName evidence="7">FAD/FMN-containing dehydrogenase</fullName>
    </submittedName>
</protein>
<evidence type="ECO:0000256" key="1">
    <source>
        <dbReference type="ARBA" id="ARBA00005466"/>
    </source>
</evidence>
<evidence type="ECO:0000259" key="6">
    <source>
        <dbReference type="PROSITE" id="PS51387"/>
    </source>
</evidence>
<keyword evidence="4" id="KW-0560">Oxidoreductase</keyword>
<dbReference type="GO" id="GO:0071949">
    <property type="term" value="F:FAD binding"/>
    <property type="evidence" value="ECO:0007669"/>
    <property type="project" value="InterPro"/>
</dbReference>
<keyword evidence="8" id="KW-1185">Reference proteome</keyword>
<dbReference type="InterPro" id="IPR036318">
    <property type="entry name" value="FAD-bd_PCMH-like_sf"/>
</dbReference>
<comment type="similarity">
    <text evidence="1">Belongs to the oxygen-dependent FAD-linked oxidoreductase family.</text>
</comment>
<proteinExistence type="inferred from homology"/>
<feature type="signal peptide" evidence="5">
    <location>
        <begin position="1"/>
        <end position="23"/>
    </location>
</feature>
<dbReference type="Gene3D" id="3.40.462.20">
    <property type="match status" value="1"/>
</dbReference>
<dbReference type="InterPro" id="IPR016166">
    <property type="entry name" value="FAD-bd_PCMH"/>
</dbReference>
<dbReference type="Gene3D" id="3.30.465.10">
    <property type="match status" value="2"/>
</dbReference>
<accession>A0A9P4YTB5</accession>
<dbReference type="InterPro" id="IPR050416">
    <property type="entry name" value="FAD-linked_Oxidoreductase"/>
</dbReference>
<comment type="caution">
    <text evidence="7">The sequence shown here is derived from an EMBL/GenBank/DDBJ whole genome shotgun (WGS) entry which is preliminary data.</text>
</comment>